<feature type="transmembrane region" description="Helical" evidence="1">
    <location>
        <begin position="149"/>
        <end position="167"/>
    </location>
</feature>
<keyword evidence="3" id="KW-1185">Reference proteome</keyword>
<feature type="transmembrane region" description="Helical" evidence="1">
    <location>
        <begin position="300"/>
        <end position="319"/>
    </location>
</feature>
<name>A0A7D5P4S5_9EURY</name>
<keyword evidence="1" id="KW-0812">Transmembrane</keyword>
<organism evidence="2 3">
    <name type="scientific">Halosimplex pelagicum</name>
    <dbReference type="NCBI Taxonomy" id="869886"/>
    <lineage>
        <taxon>Archaea</taxon>
        <taxon>Methanobacteriati</taxon>
        <taxon>Methanobacteriota</taxon>
        <taxon>Stenosarchaea group</taxon>
        <taxon>Halobacteria</taxon>
        <taxon>Halobacteriales</taxon>
        <taxon>Haloarculaceae</taxon>
        <taxon>Halosimplex</taxon>
    </lineage>
</organism>
<feature type="transmembrane region" description="Helical" evidence="1">
    <location>
        <begin position="179"/>
        <end position="196"/>
    </location>
</feature>
<sequence length="321" mass="32096">MSRSRTPSVRGLRGVDRRSAVVELAVVVAALVALEAYVNLTDAVVRPVEDAVGASTGIDPRLARAAVQGLLVLGGLGALAAVAASERDLPLPLSTPERDAAGLVGLATLGAAVLAVLPVVPAAASYGIASGDVAAGVTGLPGQLAGRTLVFLAVFVAGMAVLYHGLVQGLLRRAVGRERAVAATTLLSAYFATPRFGPSFGAVRGGPWLDVSAARAGVAVLVVAALALAVYAAERVDDRRVRAAAAAPVVAAVALATVAFWQGVDLPWEGLTAATRVVLVGVAAYVYADTESLLGPAVVYGAYALAGVAAQSVALRALLGG</sequence>
<dbReference type="KEGG" id="hpel:HZS54_03845"/>
<feature type="transmembrane region" description="Helical" evidence="1">
    <location>
        <begin position="245"/>
        <end position="264"/>
    </location>
</feature>
<feature type="transmembrane region" description="Helical" evidence="1">
    <location>
        <begin position="216"/>
        <end position="233"/>
    </location>
</feature>
<evidence type="ECO:0000256" key="1">
    <source>
        <dbReference type="SAM" id="Phobius"/>
    </source>
</evidence>
<evidence type="ECO:0000313" key="2">
    <source>
        <dbReference type="EMBL" id="QLH80823.1"/>
    </source>
</evidence>
<evidence type="ECO:0000313" key="3">
    <source>
        <dbReference type="Proteomes" id="UP000509346"/>
    </source>
</evidence>
<feature type="transmembrane region" description="Helical" evidence="1">
    <location>
        <begin position="20"/>
        <end position="38"/>
    </location>
</feature>
<dbReference type="EMBL" id="CP058909">
    <property type="protein sequence ID" value="QLH80823.1"/>
    <property type="molecule type" value="Genomic_DNA"/>
</dbReference>
<keyword evidence="1" id="KW-1133">Transmembrane helix</keyword>
<feature type="transmembrane region" description="Helical" evidence="1">
    <location>
        <begin position="103"/>
        <end position="129"/>
    </location>
</feature>
<feature type="transmembrane region" description="Helical" evidence="1">
    <location>
        <begin position="65"/>
        <end position="83"/>
    </location>
</feature>
<gene>
    <name evidence="2" type="ORF">HZS54_03845</name>
</gene>
<protein>
    <submittedName>
        <fullName evidence="2">Uncharacterized protein</fullName>
    </submittedName>
</protein>
<feature type="transmembrane region" description="Helical" evidence="1">
    <location>
        <begin position="270"/>
        <end position="288"/>
    </location>
</feature>
<dbReference type="GeneID" id="56081692"/>
<reference evidence="2 3" key="1">
    <citation type="submission" date="2020-07" db="EMBL/GenBank/DDBJ databases">
        <title>Halosimplex litoreum sp. nov. and Halosimplex rubrum sp. nov., isolated from different salt environments.</title>
        <authorList>
            <person name="Cui H."/>
        </authorList>
    </citation>
    <scope>NUCLEOTIDE SEQUENCE [LARGE SCALE GENOMIC DNA]</scope>
    <source>
        <strain evidence="2 3">R2</strain>
    </source>
</reference>
<proteinExistence type="predicted"/>
<dbReference type="AlphaFoldDB" id="A0A7D5P4S5"/>
<dbReference type="Proteomes" id="UP000509346">
    <property type="component" value="Chromosome"/>
</dbReference>
<dbReference type="RefSeq" id="WP_179920642.1">
    <property type="nucleotide sequence ID" value="NZ_CP058909.1"/>
</dbReference>
<accession>A0A7D5P4S5</accession>
<keyword evidence="1" id="KW-0472">Membrane</keyword>
<dbReference type="OrthoDB" id="242206at2157"/>